<name>A0A6L2J2K8_TANCI</name>
<organism evidence="1">
    <name type="scientific">Tanacetum cinerariifolium</name>
    <name type="common">Dalmatian daisy</name>
    <name type="synonym">Chrysanthemum cinerariifolium</name>
    <dbReference type="NCBI Taxonomy" id="118510"/>
    <lineage>
        <taxon>Eukaryota</taxon>
        <taxon>Viridiplantae</taxon>
        <taxon>Streptophyta</taxon>
        <taxon>Embryophyta</taxon>
        <taxon>Tracheophyta</taxon>
        <taxon>Spermatophyta</taxon>
        <taxon>Magnoliopsida</taxon>
        <taxon>eudicotyledons</taxon>
        <taxon>Gunneridae</taxon>
        <taxon>Pentapetalae</taxon>
        <taxon>asterids</taxon>
        <taxon>campanulids</taxon>
        <taxon>Asterales</taxon>
        <taxon>Asteraceae</taxon>
        <taxon>Asteroideae</taxon>
        <taxon>Anthemideae</taxon>
        <taxon>Anthemidinae</taxon>
        <taxon>Tanacetum</taxon>
    </lineage>
</organism>
<dbReference type="AlphaFoldDB" id="A0A6L2J2K8"/>
<sequence>MTCSAYRSLCLMLWIDIPKIEPSPLTSNALNQKRSIKKVPLAATISANTTTVVTKTLLDDAQYVFE</sequence>
<gene>
    <name evidence="1" type="ORF">Tci_002173</name>
</gene>
<protein>
    <submittedName>
        <fullName evidence="1">Uncharacterized protein</fullName>
    </submittedName>
</protein>
<proteinExistence type="predicted"/>
<accession>A0A6L2J2K8</accession>
<comment type="caution">
    <text evidence="1">The sequence shown here is derived from an EMBL/GenBank/DDBJ whole genome shotgun (WGS) entry which is preliminary data.</text>
</comment>
<evidence type="ECO:0000313" key="1">
    <source>
        <dbReference type="EMBL" id="GEU30195.1"/>
    </source>
</evidence>
<reference evidence="1" key="1">
    <citation type="journal article" date="2019" name="Sci. Rep.">
        <title>Draft genome of Tanacetum cinerariifolium, the natural source of mosquito coil.</title>
        <authorList>
            <person name="Yamashiro T."/>
            <person name="Shiraishi A."/>
            <person name="Satake H."/>
            <person name="Nakayama K."/>
        </authorList>
    </citation>
    <scope>NUCLEOTIDE SEQUENCE</scope>
</reference>
<dbReference type="EMBL" id="BKCJ010000135">
    <property type="protein sequence ID" value="GEU30195.1"/>
    <property type="molecule type" value="Genomic_DNA"/>
</dbReference>